<dbReference type="Gene3D" id="3.60.110.10">
    <property type="entry name" value="Carbon-nitrogen hydrolase"/>
    <property type="match status" value="1"/>
</dbReference>
<dbReference type="OrthoDB" id="201515at2759"/>
<dbReference type="InterPro" id="IPR036526">
    <property type="entry name" value="C-N_Hydrolase_sf"/>
</dbReference>
<accession>A0A4T0X3P4</accession>
<evidence type="ECO:0000313" key="3">
    <source>
        <dbReference type="Proteomes" id="UP000307173"/>
    </source>
</evidence>
<comment type="caution">
    <text evidence="2">The sequence shown here is derived from an EMBL/GenBank/DDBJ whole genome shotgun (WGS) entry which is preliminary data.</text>
</comment>
<gene>
    <name evidence="2" type="ORF">CANINC_001380</name>
</gene>
<dbReference type="EMBL" id="SELW01000218">
    <property type="protein sequence ID" value="TID30011.1"/>
    <property type="molecule type" value="Genomic_DNA"/>
</dbReference>
<keyword evidence="3" id="KW-1185">Reference proteome</keyword>
<protein>
    <recommendedName>
        <fullName evidence="1">CN hydrolase domain-containing protein</fullName>
    </recommendedName>
</protein>
<evidence type="ECO:0000313" key="2">
    <source>
        <dbReference type="EMBL" id="TID30011.1"/>
    </source>
</evidence>
<name>A0A4T0X3P4_9ASCO</name>
<organism evidence="2 3">
    <name type="scientific">Pichia inconspicua</name>
    <dbReference type="NCBI Taxonomy" id="52247"/>
    <lineage>
        <taxon>Eukaryota</taxon>
        <taxon>Fungi</taxon>
        <taxon>Dikarya</taxon>
        <taxon>Ascomycota</taxon>
        <taxon>Saccharomycotina</taxon>
        <taxon>Pichiomycetes</taxon>
        <taxon>Pichiales</taxon>
        <taxon>Pichiaceae</taxon>
        <taxon>Pichia</taxon>
    </lineage>
</organism>
<evidence type="ECO:0000259" key="1">
    <source>
        <dbReference type="PROSITE" id="PS50263"/>
    </source>
</evidence>
<dbReference type="PANTHER" id="PTHR11750">
    <property type="entry name" value="PROTEIN N-TERMINAL AMIDASE"/>
    <property type="match status" value="1"/>
</dbReference>
<dbReference type="STRING" id="52247.A0A4T0X3P4"/>
<dbReference type="Pfam" id="PF00795">
    <property type="entry name" value="CN_hydrolase"/>
    <property type="match status" value="1"/>
</dbReference>
<feature type="domain" description="CN hydrolase" evidence="1">
    <location>
        <begin position="3"/>
        <end position="331"/>
    </location>
</feature>
<dbReference type="GO" id="GO:0030163">
    <property type="term" value="P:protein catabolic process"/>
    <property type="evidence" value="ECO:0007669"/>
    <property type="project" value="TreeGrafter"/>
</dbReference>
<sequence>MKIRVAAVQLNSILGNVEENAMKALKLLEKAINPAQQKPDLIVFPEMALTGYNFRSPQQVSPFLETVGKGRSYEFGRLISEKWNCLTLLGYPETFSGKIYNSAVLIDSKGCVVYNYRKTHLYETDKLWGCSESPDGFKSFDVEIRGHKVKSIIGICMDLNPYEFTAPFDAYEFATIAAKDKCQLIIIPTAWMNSAWKENWTDEEVNNFREVYDSNEVEEIDTIANETRDRRIYSEDALEYHFGLTDNRTARYWIMRLDPLFSKPHPDLIQGVIICNRSGMEDRLMYAGTSSIFTFGGGPMIKDCNHVTIDVKIHGSLGQGTEGVIIRDIEI</sequence>
<dbReference type="PROSITE" id="PS50263">
    <property type="entry name" value="CN_HYDROLASE"/>
    <property type="match status" value="1"/>
</dbReference>
<proteinExistence type="predicted"/>
<dbReference type="GO" id="GO:0008418">
    <property type="term" value="F:protein-N-terminal asparagine amidohydrolase activity"/>
    <property type="evidence" value="ECO:0007669"/>
    <property type="project" value="InterPro"/>
</dbReference>
<dbReference type="InterPro" id="IPR003010">
    <property type="entry name" value="C-N_Hydrolase"/>
</dbReference>
<dbReference type="AlphaFoldDB" id="A0A4T0X3P4"/>
<dbReference type="SUPFAM" id="SSF56317">
    <property type="entry name" value="Carbon-nitrogen hydrolase"/>
    <property type="match status" value="1"/>
</dbReference>
<dbReference type="PANTHER" id="PTHR11750:SF26">
    <property type="entry name" value="PROTEIN N-TERMINAL AMIDASE"/>
    <property type="match status" value="1"/>
</dbReference>
<dbReference type="Proteomes" id="UP000307173">
    <property type="component" value="Unassembled WGS sequence"/>
</dbReference>
<dbReference type="InterPro" id="IPR039703">
    <property type="entry name" value="Nta1"/>
</dbReference>
<dbReference type="GO" id="GO:0070773">
    <property type="term" value="F:protein-N-terminal glutamine amidohydrolase activity"/>
    <property type="evidence" value="ECO:0007669"/>
    <property type="project" value="InterPro"/>
</dbReference>
<reference evidence="2 3" key="1">
    <citation type="journal article" date="2019" name="Front. Genet.">
        <title>Whole-Genome Sequencing of the Opportunistic Yeast Pathogen Candida inconspicua Uncovers Its Hybrid Origin.</title>
        <authorList>
            <person name="Mixao V."/>
            <person name="Hansen A.P."/>
            <person name="Saus E."/>
            <person name="Boekhout T."/>
            <person name="Lass-Florl C."/>
            <person name="Gabaldon T."/>
        </authorList>
    </citation>
    <scope>NUCLEOTIDE SEQUENCE [LARGE SCALE GENOMIC DNA]</scope>
    <source>
        <strain evidence="2 3">CBS 180</strain>
    </source>
</reference>